<evidence type="ECO:0000256" key="2">
    <source>
        <dbReference type="SAM" id="Phobius"/>
    </source>
</evidence>
<evidence type="ECO:0000313" key="4">
    <source>
        <dbReference type="Proteomes" id="UP000316759"/>
    </source>
</evidence>
<dbReference type="STRING" id="46835.A0A504YDR3"/>
<dbReference type="AlphaFoldDB" id="A0A504YDR3"/>
<reference evidence="3 4" key="1">
    <citation type="submission" date="2019-04" db="EMBL/GenBank/DDBJ databases">
        <title>Annotation for the trematode Fasciola gigantica.</title>
        <authorList>
            <person name="Choi Y.-J."/>
        </authorList>
    </citation>
    <scope>NUCLEOTIDE SEQUENCE [LARGE SCALE GENOMIC DNA]</scope>
    <source>
        <strain evidence="3">Uganda_cow_1</strain>
    </source>
</reference>
<gene>
    <name evidence="3" type="ORF">FGIG_03818</name>
</gene>
<sequence length="732" mass="78989">MTDPHGQLILEGTIPAGYPDARICVDNITSYTEPCSALQKVSKTVTTQWTWAQYFSITFVTALILGLTIPIVFLVILIWACRRRHHSTHSSYTNNKLFSTNLWYYIGGKELCDDSNGYRGSTSLLRGHNKTFNGSGTGTTGTMYASQMGGTTGSEVMDLPDVVIPGGRVVSFNYSGNTLGPGGTMRHMQHSMTTANSVQPMHGFVTMGPQTMTAGMGTVSSQSSGTTNVTGMRPIGTTDGVPHTENPITVQPIIDYSTAGQIQQQQQQPFRHQQQQPQLQMQPLQQQAPMIMSQSVLPNTCPSDQMMVPANNDQFNTCVPSSVSVPQPMQYSVQTQPVQQQQQQLQQQQQQGFFQPPQQQQQPQPVVIPAQSSNVIGQFQPTQQPAIVPPFTGAIPAPAVQQPMTQPQMIQAQQMQPCQTAVQQQQQQQQQATQLQPQPPSQPIPNQQQINFAQSVNCVPAAPSIANPILSAQQMPQHPHAVVQSTQFPPQQQQQHHAFANQQQARVQPRPLPQSNIQAVQPQPQQTHQPITCTNNSAPTNNQSAQPFQANSPTGQQLIAAVTPTTRAQVSSTPINSVQSDSLTEADQQAAMAALYAATEDVDCANNNGDNYATANGANDLDATYTIPGEINEDHPPPGYDEAIGLVLSRGQINGNNHSHANSAAVAAGANYLQANTMVKPAVPVPSTTCTPPPALPPRRLINGLGLEDVDDSQPSACLSLAERYGLPVAEI</sequence>
<feature type="region of interest" description="Disordered" evidence="1">
    <location>
        <begin position="218"/>
        <end position="245"/>
    </location>
</feature>
<evidence type="ECO:0000256" key="1">
    <source>
        <dbReference type="SAM" id="MobiDB-lite"/>
    </source>
</evidence>
<dbReference type="OrthoDB" id="6279422at2759"/>
<protein>
    <submittedName>
        <fullName evidence="3">MAM domain-containing glycosylphosphatidylinositol anchor protein</fullName>
    </submittedName>
</protein>
<feature type="compositionally biased region" description="Low complexity" evidence="1">
    <location>
        <begin position="487"/>
        <end position="504"/>
    </location>
</feature>
<feature type="compositionally biased region" description="Polar residues" evidence="1">
    <location>
        <begin position="218"/>
        <end position="230"/>
    </location>
</feature>
<keyword evidence="2" id="KW-0472">Membrane</keyword>
<feature type="compositionally biased region" description="Polar residues" evidence="1">
    <location>
        <begin position="531"/>
        <end position="551"/>
    </location>
</feature>
<feature type="compositionally biased region" description="Low complexity" evidence="1">
    <location>
        <begin position="514"/>
        <end position="530"/>
    </location>
</feature>
<dbReference type="EMBL" id="SUNJ01012034">
    <property type="protein sequence ID" value="TPP58415.1"/>
    <property type="molecule type" value="Genomic_DNA"/>
</dbReference>
<keyword evidence="2" id="KW-0812">Transmembrane</keyword>
<keyword evidence="2" id="KW-1133">Transmembrane helix</keyword>
<keyword evidence="4" id="KW-1185">Reference proteome</keyword>
<organism evidence="3 4">
    <name type="scientific">Fasciola gigantica</name>
    <name type="common">Giant liver fluke</name>
    <dbReference type="NCBI Taxonomy" id="46835"/>
    <lineage>
        <taxon>Eukaryota</taxon>
        <taxon>Metazoa</taxon>
        <taxon>Spiralia</taxon>
        <taxon>Lophotrochozoa</taxon>
        <taxon>Platyhelminthes</taxon>
        <taxon>Trematoda</taxon>
        <taxon>Digenea</taxon>
        <taxon>Plagiorchiida</taxon>
        <taxon>Echinostomata</taxon>
        <taxon>Echinostomatoidea</taxon>
        <taxon>Fasciolidae</taxon>
        <taxon>Fasciola</taxon>
    </lineage>
</organism>
<name>A0A504YDR3_FASGI</name>
<dbReference type="Proteomes" id="UP000316759">
    <property type="component" value="Unassembled WGS sequence"/>
</dbReference>
<evidence type="ECO:0000313" key="3">
    <source>
        <dbReference type="EMBL" id="TPP58415.1"/>
    </source>
</evidence>
<comment type="caution">
    <text evidence="3">The sequence shown here is derived from an EMBL/GenBank/DDBJ whole genome shotgun (WGS) entry which is preliminary data.</text>
</comment>
<accession>A0A504YDR3</accession>
<proteinExistence type="predicted"/>
<feature type="transmembrane region" description="Helical" evidence="2">
    <location>
        <begin position="54"/>
        <end position="80"/>
    </location>
</feature>
<feature type="region of interest" description="Disordered" evidence="1">
    <location>
        <begin position="476"/>
        <end position="551"/>
    </location>
</feature>